<feature type="compositionally biased region" description="Gly residues" evidence="12">
    <location>
        <begin position="513"/>
        <end position="522"/>
    </location>
</feature>
<dbReference type="PRINTS" id="PR00368">
    <property type="entry name" value="FADPNR"/>
</dbReference>
<keyword evidence="9 11" id="KW-0676">Redox-active center</keyword>
<evidence type="ECO:0000256" key="1">
    <source>
        <dbReference type="ARBA" id="ARBA00001974"/>
    </source>
</evidence>
<feature type="region of interest" description="Disordered" evidence="12">
    <location>
        <begin position="611"/>
        <end position="634"/>
    </location>
</feature>
<dbReference type="InterPro" id="IPR036249">
    <property type="entry name" value="Thioredoxin-like_sf"/>
</dbReference>
<feature type="compositionally biased region" description="Gly residues" evidence="12">
    <location>
        <begin position="611"/>
        <end position="628"/>
    </location>
</feature>
<dbReference type="EMBL" id="JYDW01000080">
    <property type="protein sequence ID" value="KRZ57148.1"/>
    <property type="molecule type" value="Genomic_DNA"/>
</dbReference>
<dbReference type="InterPro" id="IPR016156">
    <property type="entry name" value="FAD/NAD-linked_Rdtase_dimer_sf"/>
</dbReference>
<dbReference type="Gene3D" id="3.40.30.10">
    <property type="entry name" value="Glutaredoxin"/>
    <property type="match status" value="1"/>
</dbReference>
<dbReference type="PROSITE" id="PS50011">
    <property type="entry name" value="PROTEIN_KINASE_DOM"/>
    <property type="match status" value="1"/>
</dbReference>
<dbReference type="PANTHER" id="PTHR42737">
    <property type="entry name" value="GLUTATHIONE REDUCTASE"/>
    <property type="match status" value="1"/>
</dbReference>
<dbReference type="Gene3D" id="3.30.390.30">
    <property type="match status" value="1"/>
</dbReference>
<feature type="compositionally biased region" description="Low complexity" evidence="12">
    <location>
        <begin position="657"/>
        <end position="666"/>
    </location>
</feature>
<keyword evidence="8" id="KW-1015">Disulfide bond</keyword>
<feature type="region of interest" description="Disordered" evidence="12">
    <location>
        <begin position="135"/>
        <end position="207"/>
    </location>
</feature>
<evidence type="ECO:0000256" key="11">
    <source>
        <dbReference type="RuleBase" id="RU003691"/>
    </source>
</evidence>
<evidence type="ECO:0000256" key="7">
    <source>
        <dbReference type="ARBA" id="ARBA00023002"/>
    </source>
</evidence>
<evidence type="ECO:0000256" key="12">
    <source>
        <dbReference type="SAM" id="MobiDB-lite"/>
    </source>
</evidence>
<comment type="caution">
    <text evidence="14">The sequence shown here is derived from an EMBL/GenBank/DDBJ whole genome shotgun (WGS) entry which is preliminary data.</text>
</comment>
<dbReference type="FunFam" id="3.30.390.30:FF:000004">
    <property type="entry name" value="Thioredoxin reductase 1, cytoplasmic"/>
    <property type="match status" value="1"/>
</dbReference>
<dbReference type="Gene3D" id="3.30.200.20">
    <property type="entry name" value="Phosphorylase Kinase, domain 1"/>
    <property type="match status" value="1"/>
</dbReference>
<dbReference type="InterPro" id="IPR006338">
    <property type="entry name" value="Thioredoxin/glutathione_Rdtase"/>
</dbReference>
<accession>A0A0V1LCW5</accession>
<dbReference type="Pfam" id="PF02852">
    <property type="entry name" value="Pyr_redox_dim"/>
    <property type="match status" value="1"/>
</dbReference>
<dbReference type="GO" id="GO:0005739">
    <property type="term" value="C:mitochondrion"/>
    <property type="evidence" value="ECO:0007669"/>
    <property type="project" value="TreeGrafter"/>
</dbReference>
<keyword evidence="6" id="KW-0521">NADP</keyword>
<evidence type="ECO:0000256" key="4">
    <source>
        <dbReference type="ARBA" id="ARBA00022630"/>
    </source>
</evidence>
<sequence>LDSRMPPVDNVKKPQNLSSLLELIFNSKTITVVSGRRLKLNKINDYLLSIGSKPCQIADISSIQVDVIVVKLCKHSCRIETRSYKEHWELVFMNRDRLGFFIPYLDGECDSAETLSVKLRYSYLCITDRTVMDQQTNTKREEPQQQQQSQSQPHPPPPPSQQQQQQQQPQQQNKQATSGRESDSDDEDSNSPLEESPCGRWQKRRERVQRRNVPGIDATYLAMDNELGVEVAWNEVHFNDRRQLMLQQRSICAMFDRLVELDHPYLVKVHSYWLDEDRARVVLITDYMSSGSVAQFLRRTAQGGVSTKPPSSGGRSWRKWCLPVLLALDYLHSFEPPVVHGHLTNSAIFIQQNGVIKVAFVMPEGAAVELHGLRSAATSRESARQHHQHMYYVAPECRAPGSRGTVQADIYAFGVCALEMAAMGLLGDGDQLTRALLSLENPSQRQLVEQCLSTVPSQRPTAHQLIFHPVLFEVPSLLLLAAHEVLRGPDTFSEFDPAAAAGARGGRNASSVGGVGSSGGKLPGRRQSGVLAELVGVDGTRHVMVCREDVNTHDLEKLLEDVRNGIYPLAGLQHRSSVDGSYVAGDDDRCPVGTGDSVDASAASAAVAAAAGGGGVGAGDSDGGGGGDAASARVGSSSTYDVVSGRGLGVAGDHRGSSLSPSRLRPFGGDPLTNGLQHGVSASLMEPKHEARKKPSRAGEFEETRELVELSAEVRPAEQSGAYVLAMMLKFEDRMNRELTGQFTDDESPEALSDELVEYGFVRPRDHHRLVDLIGQAMALCRQSQATVDEINKDRVLRYLFDISCRNLLPLIFVNGDCVGGVEELARLVEKGILKEWLADHQYDLVVIGGGSGGLAAAKDAALAGKRVAVLDFVTPTPLGTTWGLGGTCVNVGCIPKKLMHCTSLLGKNLADARKFGWKYGEEVKHSWTDMVTAIQSHITSLNWNYRVQLREKSVTYLNAFGTFVGSHSIKATDKRNKEQIITSDRFIIATGLRPRYLDVPGVKEYCITSDDVFSLPYCPGKTLCVGASYVSLECAGFLRGLGLDVTVMVRSILLRGFDQDMANRVGNHMQTVEGVRFIYKCIPTKIERLQDGQPGLLRVTAKKEDGEEVVDEYNTVLIAIGRDALTDALNLDKVGVETHPKNKKILCYANEQSTTAPYIYAIGDVLYRGLELTPVAIKAGRLLAKRLFGLSNILCDRYLTPTTIFTPLEYGCCGMSEEEAIEEYGEINIEVFHSYFTPLEYTVPKRDDSEHCYAKLICNKHDDMRILGFHLLGPNAGEITQGFAIGLKLKATKHDFDLLVGIHPTCAEVFTQMTVTKSSQQVLKKTGC</sequence>
<dbReference type="FunFam" id="3.50.50.60:FF:000190">
    <property type="entry name" value="Thioredoxin reductase"/>
    <property type="match status" value="1"/>
</dbReference>
<dbReference type="Pfam" id="PF00069">
    <property type="entry name" value="Pkinase"/>
    <property type="match status" value="1"/>
</dbReference>
<keyword evidence="4 11" id="KW-0285">Flavoprotein</keyword>
<dbReference type="GO" id="GO:0050660">
    <property type="term" value="F:flavin adenine dinucleotide binding"/>
    <property type="evidence" value="ECO:0007669"/>
    <property type="project" value="InterPro"/>
</dbReference>
<evidence type="ECO:0000256" key="8">
    <source>
        <dbReference type="ARBA" id="ARBA00023157"/>
    </source>
</evidence>
<comment type="cofactor">
    <cofactor evidence="1">
        <name>FAD</name>
        <dbReference type="ChEBI" id="CHEBI:57692"/>
    </cofactor>
</comment>
<feature type="domain" description="Protein kinase" evidence="13">
    <location>
        <begin position="205"/>
        <end position="471"/>
    </location>
</feature>
<dbReference type="Proteomes" id="UP000054721">
    <property type="component" value="Unassembled WGS sequence"/>
</dbReference>
<dbReference type="InterPro" id="IPR023753">
    <property type="entry name" value="FAD/NAD-binding_dom"/>
</dbReference>
<dbReference type="GO" id="GO:0004362">
    <property type="term" value="F:glutathione-disulfide reductase (NADPH) activity"/>
    <property type="evidence" value="ECO:0007669"/>
    <property type="project" value="TreeGrafter"/>
</dbReference>
<dbReference type="GO" id="GO:0045454">
    <property type="term" value="P:cell redox homeostasis"/>
    <property type="evidence" value="ECO:0007669"/>
    <property type="project" value="InterPro"/>
</dbReference>
<dbReference type="Pfam" id="PF07992">
    <property type="entry name" value="Pyr_redox_2"/>
    <property type="match status" value="1"/>
</dbReference>
<evidence type="ECO:0000256" key="10">
    <source>
        <dbReference type="ARBA" id="ARBA00048132"/>
    </source>
</evidence>
<evidence type="ECO:0000256" key="2">
    <source>
        <dbReference type="ARBA" id="ARBA00007532"/>
    </source>
</evidence>
<evidence type="ECO:0000259" key="13">
    <source>
        <dbReference type="PROSITE" id="PS50011"/>
    </source>
</evidence>
<dbReference type="InterPro" id="IPR012999">
    <property type="entry name" value="Pyr_OxRdtase_I_AS"/>
</dbReference>
<dbReference type="GO" id="GO:0006749">
    <property type="term" value="P:glutathione metabolic process"/>
    <property type="evidence" value="ECO:0007669"/>
    <property type="project" value="TreeGrafter"/>
</dbReference>
<dbReference type="SUPFAM" id="SSF51905">
    <property type="entry name" value="FAD/NAD(P)-binding domain"/>
    <property type="match status" value="1"/>
</dbReference>
<dbReference type="STRING" id="6335.A0A0V1LCW5"/>
<dbReference type="InterPro" id="IPR011009">
    <property type="entry name" value="Kinase-like_dom_sf"/>
</dbReference>
<evidence type="ECO:0000256" key="6">
    <source>
        <dbReference type="ARBA" id="ARBA00022857"/>
    </source>
</evidence>
<gene>
    <name evidence="14" type="primary">TXNRD1</name>
    <name evidence="14" type="ORF">T02_2209</name>
</gene>
<dbReference type="PRINTS" id="PR00411">
    <property type="entry name" value="PNDRDTASEI"/>
</dbReference>
<dbReference type="InterPro" id="IPR036188">
    <property type="entry name" value="FAD/NAD-bd_sf"/>
</dbReference>
<feature type="compositionally biased region" description="Low complexity" evidence="12">
    <location>
        <begin position="503"/>
        <end position="512"/>
    </location>
</feature>
<keyword evidence="7 11" id="KW-0560">Oxidoreductase</keyword>
<dbReference type="InterPro" id="IPR046952">
    <property type="entry name" value="GSHR/TRXR-like"/>
</dbReference>
<feature type="compositionally biased region" description="Low complexity" evidence="12">
    <location>
        <begin position="161"/>
        <end position="172"/>
    </location>
</feature>
<dbReference type="Gene3D" id="3.50.50.60">
    <property type="entry name" value="FAD/NAD(P)-binding domain"/>
    <property type="match status" value="2"/>
</dbReference>
<dbReference type="GO" id="GO:0005829">
    <property type="term" value="C:cytosol"/>
    <property type="evidence" value="ECO:0007669"/>
    <property type="project" value="TreeGrafter"/>
</dbReference>
<dbReference type="GO" id="GO:0004791">
    <property type="term" value="F:thioredoxin-disulfide reductase (NADPH) activity"/>
    <property type="evidence" value="ECO:0007669"/>
    <property type="project" value="UniProtKB-EC"/>
</dbReference>
<feature type="region of interest" description="Disordered" evidence="12">
    <location>
        <begin position="503"/>
        <end position="524"/>
    </location>
</feature>
<dbReference type="GO" id="GO:0034599">
    <property type="term" value="P:cellular response to oxidative stress"/>
    <property type="evidence" value="ECO:0007669"/>
    <property type="project" value="TreeGrafter"/>
</dbReference>
<dbReference type="NCBIfam" id="TIGR01438">
    <property type="entry name" value="TGR"/>
    <property type="match status" value="1"/>
</dbReference>
<keyword evidence="15" id="KW-1185">Reference proteome</keyword>
<evidence type="ECO:0000256" key="9">
    <source>
        <dbReference type="ARBA" id="ARBA00023284"/>
    </source>
</evidence>
<comment type="catalytic activity">
    <reaction evidence="10">
        <text>[thioredoxin]-dithiol + NADP(+) = [thioredoxin]-disulfide + NADPH + H(+)</text>
        <dbReference type="Rhea" id="RHEA:20345"/>
        <dbReference type="Rhea" id="RHEA-COMP:10698"/>
        <dbReference type="Rhea" id="RHEA-COMP:10700"/>
        <dbReference type="ChEBI" id="CHEBI:15378"/>
        <dbReference type="ChEBI" id="CHEBI:29950"/>
        <dbReference type="ChEBI" id="CHEBI:50058"/>
        <dbReference type="ChEBI" id="CHEBI:57783"/>
        <dbReference type="ChEBI" id="CHEBI:58349"/>
        <dbReference type="EC" id="1.8.1.9"/>
    </reaction>
</comment>
<organism evidence="14 15">
    <name type="scientific">Trichinella nativa</name>
    <dbReference type="NCBI Taxonomy" id="6335"/>
    <lineage>
        <taxon>Eukaryota</taxon>
        <taxon>Metazoa</taxon>
        <taxon>Ecdysozoa</taxon>
        <taxon>Nematoda</taxon>
        <taxon>Enoplea</taxon>
        <taxon>Dorylaimia</taxon>
        <taxon>Trichinellida</taxon>
        <taxon>Trichinellidae</taxon>
        <taxon>Trichinella</taxon>
    </lineage>
</organism>
<dbReference type="PROSITE" id="PS00076">
    <property type="entry name" value="PYRIDINE_REDOX_1"/>
    <property type="match status" value="1"/>
</dbReference>
<dbReference type="OrthoDB" id="1034557at2759"/>
<dbReference type="InterPro" id="IPR000719">
    <property type="entry name" value="Prot_kinase_dom"/>
</dbReference>
<keyword evidence="5 11" id="KW-0274">FAD</keyword>
<evidence type="ECO:0000313" key="15">
    <source>
        <dbReference type="Proteomes" id="UP000054721"/>
    </source>
</evidence>
<dbReference type="PANTHER" id="PTHR42737:SF2">
    <property type="entry name" value="GLUTATHIONE REDUCTASE"/>
    <property type="match status" value="1"/>
</dbReference>
<feature type="non-terminal residue" evidence="14">
    <location>
        <position position="1"/>
    </location>
</feature>
<evidence type="ECO:0000256" key="5">
    <source>
        <dbReference type="ARBA" id="ARBA00022827"/>
    </source>
</evidence>
<reference evidence="14 15" key="1">
    <citation type="submission" date="2015-05" db="EMBL/GenBank/DDBJ databases">
        <title>Evolution of Trichinella species and genotypes.</title>
        <authorList>
            <person name="Korhonen P.K."/>
            <person name="Edoardo P."/>
            <person name="Giuseppe L.R."/>
            <person name="Gasser R.B."/>
        </authorList>
    </citation>
    <scope>NUCLEOTIDE SEQUENCE [LARGE SCALE GENOMIC DNA]</scope>
    <source>
        <strain evidence="14">ISS10</strain>
    </source>
</reference>
<protein>
    <recommendedName>
        <fullName evidence="3">thioredoxin-disulfide reductase (NADPH)</fullName>
        <ecNumber evidence="3">1.8.1.9</ecNumber>
    </recommendedName>
</protein>
<dbReference type="SUPFAM" id="SSF56112">
    <property type="entry name" value="Protein kinase-like (PK-like)"/>
    <property type="match status" value="1"/>
</dbReference>
<dbReference type="InterPro" id="IPR004099">
    <property type="entry name" value="Pyr_nucl-diS_OxRdtase_dimer"/>
</dbReference>
<dbReference type="GO" id="GO:0004672">
    <property type="term" value="F:protein kinase activity"/>
    <property type="evidence" value="ECO:0007669"/>
    <property type="project" value="InterPro"/>
</dbReference>
<dbReference type="SUPFAM" id="SSF55424">
    <property type="entry name" value="FAD/NAD-linked reductases, dimerisation (C-terminal) domain"/>
    <property type="match status" value="1"/>
</dbReference>
<evidence type="ECO:0000256" key="3">
    <source>
        <dbReference type="ARBA" id="ARBA00012610"/>
    </source>
</evidence>
<dbReference type="Gene3D" id="1.10.510.10">
    <property type="entry name" value="Transferase(Phosphotransferase) domain 1"/>
    <property type="match status" value="1"/>
</dbReference>
<dbReference type="SUPFAM" id="SSF52833">
    <property type="entry name" value="Thioredoxin-like"/>
    <property type="match status" value="1"/>
</dbReference>
<dbReference type="EC" id="1.8.1.9" evidence="3"/>
<dbReference type="GO" id="GO:0005524">
    <property type="term" value="F:ATP binding"/>
    <property type="evidence" value="ECO:0007669"/>
    <property type="project" value="InterPro"/>
</dbReference>
<comment type="similarity">
    <text evidence="2 11">Belongs to the class-I pyridine nucleotide-disulfide oxidoreductase family.</text>
</comment>
<evidence type="ECO:0000313" key="14">
    <source>
        <dbReference type="EMBL" id="KRZ57148.1"/>
    </source>
</evidence>
<name>A0A0V1LCW5_9BILA</name>
<proteinExistence type="inferred from homology"/>
<feature type="region of interest" description="Disordered" evidence="12">
    <location>
        <begin position="651"/>
        <end position="702"/>
    </location>
</feature>